<keyword evidence="2" id="KW-0479">Metal-binding</keyword>
<sequence>MKSIHPLGLVVAVLIGMCLQTPAVAQTSPVWSEEKVPNYLPHMTVPEVRDLLTRTDMVIIPVTALEQHGLHLPIGTDYYSGIERAKLIAARTDVLVAPILLPGQSPYHMGFEGTIS</sequence>
<evidence type="ECO:0000256" key="1">
    <source>
        <dbReference type="ARBA" id="ARBA00001947"/>
    </source>
</evidence>
<organism evidence="5">
    <name type="scientific">marine metagenome</name>
    <dbReference type="NCBI Taxonomy" id="408172"/>
    <lineage>
        <taxon>unclassified sequences</taxon>
        <taxon>metagenomes</taxon>
        <taxon>ecological metagenomes</taxon>
    </lineage>
</organism>
<dbReference type="GO" id="GO:0016811">
    <property type="term" value="F:hydrolase activity, acting on carbon-nitrogen (but not peptide) bonds, in linear amides"/>
    <property type="evidence" value="ECO:0007669"/>
    <property type="project" value="TreeGrafter"/>
</dbReference>
<evidence type="ECO:0000313" key="5">
    <source>
        <dbReference type="EMBL" id="SVB66720.1"/>
    </source>
</evidence>
<keyword evidence="4" id="KW-0862">Zinc</keyword>
<accession>A0A382FUS2</accession>
<keyword evidence="3" id="KW-0378">Hydrolase</keyword>
<feature type="non-terminal residue" evidence="5">
    <location>
        <position position="116"/>
    </location>
</feature>
<dbReference type="PANTHER" id="PTHR35005:SF1">
    <property type="entry name" value="2-AMINO-5-FORMYLAMINO-6-RIBOSYLAMINOPYRIMIDIN-4(3H)-ONE 5'-MONOPHOSPHATE DEFORMYLASE"/>
    <property type="match status" value="1"/>
</dbReference>
<dbReference type="InterPro" id="IPR024087">
    <property type="entry name" value="Creatininase-like_sf"/>
</dbReference>
<dbReference type="PANTHER" id="PTHR35005">
    <property type="entry name" value="3-DEHYDRO-SCYLLO-INOSOSE HYDROLASE"/>
    <property type="match status" value="1"/>
</dbReference>
<proteinExistence type="predicted"/>
<comment type="cofactor">
    <cofactor evidence="1">
        <name>Zn(2+)</name>
        <dbReference type="ChEBI" id="CHEBI:29105"/>
    </cofactor>
</comment>
<protein>
    <recommendedName>
        <fullName evidence="6">Creatininase family protein</fullName>
    </recommendedName>
</protein>
<dbReference type="Gene3D" id="3.40.50.10310">
    <property type="entry name" value="Creatininase"/>
    <property type="match status" value="1"/>
</dbReference>
<dbReference type="AlphaFoldDB" id="A0A382FUS2"/>
<dbReference type="EMBL" id="UINC01051961">
    <property type="protein sequence ID" value="SVB66720.1"/>
    <property type="molecule type" value="Genomic_DNA"/>
</dbReference>
<dbReference type="GO" id="GO:0009231">
    <property type="term" value="P:riboflavin biosynthetic process"/>
    <property type="evidence" value="ECO:0007669"/>
    <property type="project" value="TreeGrafter"/>
</dbReference>
<evidence type="ECO:0008006" key="6">
    <source>
        <dbReference type="Google" id="ProtNLM"/>
    </source>
</evidence>
<evidence type="ECO:0000256" key="2">
    <source>
        <dbReference type="ARBA" id="ARBA00022723"/>
    </source>
</evidence>
<gene>
    <name evidence="5" type="ORF">METZ01_LOCUS219574</name>
</gene>
<evidence type="ECO:0000256" key="4">
    <source>
        <dbReference type="ARBA" id="ARBA00022833"/>
    </source>
</evidence>
<name>A0A382FUS2_9ZZZZ</name>
<dbReference type="SUPFAM" id="SSF102215">
    <property type="entry name" value="Creatininase"/>
    <property type="match status" value="1"/>
</dbReference>
<dbReference type="Pfam" id="PF02633">
    <property type="entry name" value="Creatininase"/>
    <property type="match status" value="1"/>
</dbReference>
<evidence type="ECO:0000256" key="3">
    <source>
        <dbReference type="ARBA" id="ARBA00022801"/>
    </source>
</evidence>
<dbReference type="InterPro" id="IPR003785">
    <property type="entry name" value="Creatininase/forma_Hydrolase"/>
</dbReference>
<dbReference type="GO" id="GO:0046872">
    <property type="term" value="F:metal ion binding"/>
    <property type="evidence" value="ECO:0007669"/>
    <property type="project" value="UniProtKB-KW"/>
</dbReference>
<reference evidence="5" key="1">
    <citation type="submission" date="2018-05" db="EMBL/GenBank/DDBJ databases">
        <authorList>
            <person name="Lanie J.A."/>
            <person name="Ng W.-L."/>
            <person name="Kazmierczak K.M."/>
            <person name="Andrzejewski T.M."/>
            <person name="Davidsen T.M."/>
            <person name="Wayne K.J."/>
            <person name="Tettelin H."/>
            <person name="Glass J.I."/>
            <person name="Rusch D."/>
            <person name="Podicherti R."/>
            <person name="Tsui H.-C.T."/>
            <person name="Winkler M.E."/>
        </authorList>
    </citation>
    <scope>NUCLEOTIDE SEQUENCE</scope>
</reference>